<evidence type="ECO:0000256" key="3">
    <source>
        <dbReference type="ARBA" id="ARBA00022448"/>
    </source>
</evidence>
<keyword evidence="10" id="KW-0809">Transit peptide</keyword>
<dbReference type="FunFam" id="1.20.1560.10:FF:000048">
    <property type="entry name" value="ATP-binding cassette sub-family B member 10, mitochondrial"/>
    <property type="match status" value="1"/>
</dbReference>
<accession>A0A9P0KZ31</accession>
<keyword evidence="3" id="KW-0813">Transport</keyword>
<sequence>MSIYSVIAASHSGIPKLYVKHLKVVFGKRGPLNRTLRTMTPTKKTPLNIKDPAYVVVKVSEEEAPQRTSWFARLFRRNKSTGTVTSKTEGVAPDTSRLNRSELKRLFSLAKPEKWKLTGAIGFLLVSSSVTMSIPFSLGKVLDIIYTKSNDPVVSDPRQNLNKVCGILLCIFILGAACNYGRIYFMSTAGYRMTNALRRKVFGAILRQEQGWFDRRPTGELINRLSADTQLVGTALSMNISDGLRSFVMVCAGTGMMFYMSPELALVGLAIVPPLAGIAVVYGRFVRGISRKLQDALAESTKVAEERIANVRTVKAFAQEPREIHTYQQVIKDVLQLGYKESKARAFFYALTGFSGHVIIISVLYYGGVMVSANTITVGNLSSFLLYAAYIGISVGGLSSFYSDLNKAVGAASRIWEIIDRDPTIPIQGGLIPVGTPEGKIEYNNIKFAYPSRDDVQVLKGLSLSILPGRTVAVVGPSGSGKSTLGALLLRLYDPDEGDVRLDDHDVRQLDPAWLKKFIGTVSQEPVLFSCSIRENILYGADDPDKVIDEEFMKVCQEANVLEFVEKLPQGFHTIVGERGVMLSGGQKQRVAIARALIKNPKILLLDEATSALDAQSERLVQEALQRIMEGRTVLTIAHRLSTVQNANEIAVLKDGRIVEKGTYIDLINKEDGAFKELIKHQTFTPSLDQQRLSSNSEVLLNR</sequence>
<gene>
    <name evidence="24" type="ORF">ACAOBT_LOCUS14812</name>
</gene>
<dbReference type="InterPro" id="IPR036640">
    <property type="entry name" value="ABC1_TM_sf"/>
</dbReference>
<dbReference type="SUPFAM" id="SSF52540">
    <property type="entry name" value="P-loop containing nucleoside triphosphate hydrolases"/>
    <property type="match status" value="1"/>
</dbReference>
<evidence type="ECO:0000256" key="21">
    <source>
        <dbReference type="SAM" id="Phobius"/>
    </source>
</evidence>
<feature type="domain" description="ABC transporter" evidence="22">
    <location>
        <begin position="441"/>
        <end position="680"/>
    </location>
</feature>
<evidence type="ECO:0000256" key="14">
    <source>
        <dbReference type="ARBA" id="ARBA00023128"/>
    </source>
</evidence>
<dbReference type="EMBL" id="CAKOFQ010006916">
    <property type="protein sequence ID" value="CAH1982067.1"/>
    <property type="molecule type" value="Genomic_DNA"/>
</dbReference>
<comment type="caution">
    <text evidence="24">The sequence shown here is derived from an EMBL/GenBank/DDBJ whole genome shotgun (WGS) entry which is preliminary data.</text>
</comment>
<dbReference type="PROSITE" id="PS00211">
    <property type="entry name" value="ABC_TRANSPORTER_1"/>
    <property type="match status" value="1"/>
</dbReference>
<dbReference type="OrthoDB" id="6500128at2759"/>
<dbReference type="Gene3D" id="3.40.50.300">
    <property type="entry name" value="P-loop containing nucleotide triphosphate hydrolases"/>
    <property type="match status" value="1"/>
</dbReference>
<protein>
    <recommendedName>
        <fullName evidence="18">ATP-binding cassette sub-family B member 10, mitochondrial</fullName>
    </recommendedName>
    <alternativeName>
        <fullName evidence="19">ABC-mitochondrial erythroid protein</fullName>
    </alternativeName>
    <alternativeName>
        <fullName evidence="20">ATP-binding cassette transporter 10</fullName>
    </alternativeName>
</protein>
<evidence type="ECO:0000259" key="22">
    <source>
        <dbReference type="PROSITE" id="PS50893"/>
    </source>
</evidence>
<dbReference type="PROSITE" id="PS50893">
    <property type="entry name" value="ABC_TRANSPORTER_2"/>
    <property type="match status" value="1"/>
</dbReference>
<comment type="subcellular location">
    <subcellularLocation>
        <location evidence="1">Mitochondrion inner membrane</location>
        <topology evidence="1">Multi-pass membrane protein</topology>
    </subcellularLocation>
</comment>
<keyword evidence="5" id="KW-0479">Metal-binding</keyword>
<dbReference type="InterPro" id="IPR003439">
    <property type="entry name" value="ABC_transporter-like_ATP-bd"/>
</dbReference>
<evidence type="ECO:0000256" key="12">
    <source>
        <dbReference type="ARBA" id="ARBA00022989"/>
    </source>
</evidence>
<dbReference type="Gene3D" id="1.20.1560.10">
    <property type="entry name" value="ABC transporter type 1, transmembrane domain"/>
    <property type="match status" value="1"/>
</dbReference>
<keyword evidence="11" id="KW-1278">Translocase</keyword>
<dbReference type="GO" id="GO:0005743">
    <property type="term" value="C:mitochondrial inner membrane"/>
    <property type="evidence" value="ECO:0007669"/>
    <property type="project" value="UniProtKB-SubCell"/>
</dbReference>
<keyword evidence="6" id="KW-0547">Nucleotide-binding</keyword>
<dbReference type="GO" id="GO:0046872">
    <property type="term" value="F:metal ion binding"/>
    <property type="evidence" value="ECO:0007669"/>
    <property type="project" value="UniProtKB-KW"/>
</dbReference>
<dbReference type="GO" id="GO:0015421">
    <property type="term" value="F:ABC-type oligopeptide transporter activity"/>
    <property type="evidence" value="ECO:0007669"/>
    <property type="project" value="TreeGrafter"/>
</dbReference>
<dbReference type="PIRSF" id="PIRSF002773">
    <property type="entry name" value="ABC_prm/ATPase_B"/>
    <property type="match status" value="1"/>
</dbReference>
<dbReference type="GO" id="GO:0016887">
    <property type="term" value="F:ATP hydrolysis activity"/>
    <property type="evidence" value="ECO:0007669"/>
    <property type="project" value="InterPro"/>
</dbReference>
<evidence type="ECO:0000256" key="9">
    <source>
        <dbReference type="ARBA" id="ARBA00022842"/>
    </source>
</evidence>
<evidence type="ECO:0000256" key="1">
    <source>
        <dbReference type="ARBA" id="ARBA00004448"/>
    </source>
</evidence>
<evidence type="ECO:0000256" key="2">
    <source>
        <dbReference type="ARBA" id="ARBA00005580"/>
    </source>
</evidence>
<dbReference type="Pfam" id="PF00005">
    <property type="entry name" value="ABC_tran"/>
    <property type="match status" value="1"/>
</dbReference>
<dbReference type="GO" id="GO:0090374">
    <property type="term" value="P:oligopeptide export from mitochondrion"/>
    <property type="evidence" value="ECO:0007669"/>
    <property type="project" value="TreeGrafter"/>
</dbReference>
<evidence type="ECO:0000256" key="5">
    <source>
        <dbReference type="ARBA" id="ARBA00022723"/>
    </source>
</evidence>
<evidence type="ECO:0000256" key="8">
    <source>
        <dbReference type="ARBA" id="ARBA00022840"/>
    </source>
</evidence>
<dbReference type="Pfam" id="PF00664">
    <property type="entry name" value="ABC_membrane"/>
    <property type="match status" value="1"/>
</dbReference>
<dbReference type="GO" id="GO:0042802">
    <property type="term" value="F:identical protein binding"/>
    <property type="evidence" value="ECO:0007669"/>
    <property type="project" value="UniProtKB-ARBA"/>
</dbReference>
<dbReference type="CDD" id="cd03249">
    <property type="entry name" value="ABC_MTABC3_MDL1_MDL2"/>
    <property type="match status" value="1"/>
</dbReference>
<dbReference type="FunFam" id="3.40.50.300:FF:000403">
    <property type="entry name" value="ATP-binding cassette sub-family B member 8, mitochondrial"/>
    <property type="match status" value="1"/>
</dbReference>
<comment type="catalytic activity">
    <reaction evidence="16">
        <text>biliverdin IXalpha(in) + ATP + H2O = biliverdin IXalpha(out) + ADP + phosphate + H(+)</text>
        <dbReference type="Rhea" id="RHEA:82359"/>
        <dbReference type="ChEBI" id="CHEBI:15377"/>
        <dbReference type="ChEBI" id="CHEBI:15378"/>
        <dbReference type="ChEBI" id="CHEBI:30616"/>
        <dbReference type="ChEBI" id="CHEBI:43474"/>
        <dbReference type="ChEBI" id="CHEBI:57991"/>
        <dbReference type="ChEBI" id="CHEBI:456216"/>
    </reaction>
    <physiologicalReaction direction="left-to-right" evidence="16">
        <dbReference type="Rhea" id="RHEA:82360"/>
    </physiologicalReaction>
</comment>
<evidence type="ECO:0000256" key="11">
    <source>
        <dbReference type="ARBA" id="ARBA00022967"/>
    </source>
</evidence>
<keyword evidence="4 21" id="KW-0812">Transmembrane</keyword>
<dbReference type="InterPro" id="IPR027417">
    <property type="entry name" value="P-loop_NTPase"/>
</dbReference>
<evidence type="ECO:0000259" key="23">
    <source>
        <dbReference type="PROSITE" id="PS50929"/>
    </source>
</evidence>
<reference evidence="24" key="1">
    <citation type="submission" date="2022-03" db="EMBL/GenBank/DDBJ databases">
        <authorList>
            <person name="Sayadi A."/>
        </authorList>
    </citation>
    <scope>NUCLEOTIDE SEQUENCE</scope>
</reference>
<dbReference type="SMART" id="SM00382">
    <property type="entry name" value="AAA"/>
    <property type="match status" value="1"/>
</dbReference>
<dbReference type="PANTHER" id="PTHR43394">
    <property type="entry name" value="ATP-DEPENDENT PERMEASE MDL1, MITOCHONDRIAL"/>
    <property type="match status" value="1"/>
</dbReference>
<evidence type="ECO:0000313" key="24">
    <source>
        <dbReference type="EMBL" id="CAH1982067.1"/>
    </source>
</evidence>
<evidence type="ECO:0000256" key="13">
    <source>
        <dbReference type="ARBA" id="ARBA00022990"/>
    </source>
</evidence>
<keyword evidence="13" id="KW-0007">Acetylation</keyword>
<dbReference type="InterPro" id="IPR011527">
    <property type="entry name" value="ABC1_TM_dom"/>
</dbReference>
<keyword evidence="14" id="KW-0496">Mitochondrion</keyword>
<feature type="transmembrane region" description="Helical" evidence="21">
    <location>
        <begin position="387"/>
        <end position="405"/>
    </location>
</feature>
<evidence type="ECO:0000256" key="17">
    <source>
        <dbReference type="ARBA" id="ARBA00055589"/>
    </source>
</evidence>
<evidence type="ECO:0000256" key="4">
    <source>
        <dbReference type="ARBA" id="ARBA00022692"/>
    </source>
</evidence>
<dbReference type="CDD" id="cd18573">
    <property type="entry name" value="ABC_6TM_ABCB10_like"/>
    <property type="match status" value="1"/>
</dbReference>
<name>A0A9P0KZ31_ACAOB</name>
<dbReference type="InterPro" id="IPR017871">
    <property type="entry name" value="ABC_transporter-like_CS"/>
</dbReference>
<comment type="function">
    <text evidence="17">ATP-dependent transporter located in the mitochondrial inner membrane that catalyzes the export of biliverdin from the mitochondrial matrix, and plays a crucial role in hemoglobin synthesis and antioxidative stress. Participates in the early step of the heme biosynthetic process during insertion of iron into protoporphyrin IX (PPIX). Involved in the stabilization of the iron transporter mitoferrin-1/SLC25A37. In addition may be involved in mitochondrial unfolded protein response (UPRmt) signaling pathway, although ABCB10 probably does not participate in peptide export from mitochondria.</text>
</comment>
<dbReference type="InterPro" id="IPR003593">
    <property type="entry name" value="AAA+_ATPase"/>
</dbReference>
<dbReference type="InterPro" id="IPR039421">
    <property type="entry name" value="Type_1_exporter"/>
</dbReference>
<feature type="transmembrane region" description="Helical" evidence="21">
    <location>
        <begin position="266"/>
        <end position="285"/>
    </location>
</feature>
<evidence type="ECO:0000256" key="20">
    <source>
        <dbReference type="ARBA" id="ARBA00083334"/>
    </source>
</evidence>
<comment type="similarity">
    <text evidence="2">Belongs to the ABC transporter superfamily. ABCB family. Mitochondrial peptide exporter (TC 3.A.1.212) subfamily.</text>
</comment>
<evidence type="ECO:0000256" key="15">
    <source>
        <dbReference type="ARBA" id="ARBA00023136"/>
    </source>
</evidence>
<keyword evidence="9" id="KW-0460">Magnesium</keyword>
<keyword evidence="15 21" id="KW-0472">Membrane</keyword>
<dbReference type="Proteomes" id="UP001152888">
    <property type="component" value="Unassembled WGS sequence"/>
</dbReference>
<keyword evidence="8" id="KW-0067">ATP-binding</keyword>
<proteinExistence type="inferred from homology"/>
<keyword evidence="25" id="KW-1185">Reference proteome</keyword>
<evidence type="ECO:0000256" key="16">
    <source>
        <dbReference type="ARBA" id="ARBA00052250"/>
    </source>
</evidence>
<feature type="transmembrane region" description="Helical" evidence="21">
    <location>
        <begin position="121"/>
        <end position="146"/>
    </location>
</feature>
<evidence type="ECO:0000256" key="18">
    <source>
        <dbReference type="ARBA" id="ARBA00072683"/>
    </source>
</evidence>
<evidence type="ECO:0000256" key="10">
    <source>
        <dbReference type="ARBA" id="ARBA00022946"/>
    </source>
</evidence>
<feature type="transmembrane region" description="Helical" evidence="21">
    <location>
        <begin position="346"/>
        <end position="367"/>
    </location>
</feature>
<evidence type="ECO:0000256" key="6">
    <source>
        <dbReference type="ARBA" id="ARBA00022741"/>
    </source>
</evidence>
<feature type="transmembrane region" description="Helical" evidence="21">
    <location>
        <begin position="166"/>
        <end position="185"/>
    </location>
</feature>
<keyword evidence="12 21" id="KW-1133">Transmembrane helix</keyword>
<feature type="domain" description="ABC transmembrane type-1" evidence="23">
    <location>
        <begin position="119"/>
        <end position="407"/>
    </location>
</feature>
<evidence type="ECO:0000256" key="7">
    <source>
        <dbReference type="ARBA" id="ARBA00022792"/>
    </source>
</evidence>
<dbReference type="GO" id="GO:0005524">
    <property type="term" value="F:ATP binding"/>
    <property type="evidence" value="ECO:0007669"/>
    <property type="project" value="UniProtKB-KW"/>
</dbReference>
<dbReference type="PROSITE" id="PS50929">
    <property type="entry name" value="ABC_TM1F"/>
    <property type="match status" value="1"/>
</dbReference>
<keyword evidence="7" id="KW-0999">Mitochondrion inner membrane</keyword>
<dbReference type="SUPFAM" id="SSF90123">
    <property type="entry name" value="ABC transporter transmembrane region"/>
    <property type="match status" value="1"/>
</dbReference>
<dbReference type="AlphaFoldDB" id="A0A9P0KZ31"/>
<evidence type="ECO:0000256" key="19">
    <source>
        <dbReference type="ARBA" id="ARBA00075187"/>
    </source>
</evidence>
<dbReference type="PANTHER" id="PTHR43394:SF1">
    <property type="entry name" value="ATP-BINDING CASSETTE SUB-FAMILY B MEMBER 10, MITOCHONDRIAL"/>
    <property type="match status" value="1"/>
</dbReference>
<evidence type="ECO:0000313" key="25">
    <source>
        <dbReference type="Proteomes" id="UP001152888"/>
    </source>
</evidence>
<organism evidence="24 25">
    <name type="scientific">Acanthoscelides obtectus</name>
    <name type="common">Bean weevil</name>
    <name type="synonym">Bruchus obtectus</name>
    <dbReference type="NCBI Taxonomy" id="200917"/>
    <lineage>
        <taxon>Eukaryota</taxon>
        <taxon>Metazoa</taxon>
        <taxon>Ecdysozoa</taxon>
        <taxon>Arthropoda</taxon>
        <taxon>Hexapoda</taxon>
        <taxon>Insecta</taxon>
        <taxon>Pterygota</taxon>
        <taxon>Neoptera</taxon>
        <taxon>Endopterygota</taxon>
        <taxon>Coleoptera</taxon>
        <taxon>Polyphaga</taxon>
        <taxon>Cucujiformia</taxon>
        <taxon>Chrysomeloidea</taxon>
        <taxon>Chrysomelidae</taxon>
        <taxon>Bruchinae</taxon>
        <taxon>Bruchini</taxon>
        <taxon>Acanthoscelides</taxon>
    </lineage>
</organism>